<evidence type="ECO:0000256" key="7">
    <source>
        <dbReference type="ARBA" id="ARBA00023014"/>
    </source>
</evidence>
<keyword evidence="8" id="KW-0238">DNA-binding</keyword>
<evidence type="ECO:0000256" key="5">
    <source>
        <dbReference type="ARBA" id="ARBA00022840"/>
    </source>
</evidence>
<sequence>MASNTSSIALTWTEKLRKVQINGNDVEDRPEQGRYAEAVRTTLENSGHLVIEGGCGTGKSLAYLVPLIEYLHENPFKRVVISTAGRALQQQLINKDIPLAKQIAGEVDVALLQGKANYICPDRCRRALRDPKVSDAARSALSALESGSSMIDDVDLPAGIKSVLGGSTEDCEAKDCKLSKCPYSVAHNKAQEAQVVIVNHHLLALHFHLLHKTCDGDHPVLLLGAIDIIVMDEAHEMPDIARSVMGFSLTSGRFSSLANKYSMLWGQDETSAAIRVAGDSIEVLAKDLFIASREEPRKLVRTPPFDQGQIVSALDDVLIKTENSDSHDSQKLTRRATALKNDFLQVATLARPTEFVYWPDKTGKNSHGFECRRLHPGTVLRNFLQPLTVIATSATMDVGDDFAFIKHELGLPDAASEKIGSPFDFKTNARWMTPPDMKVQDPNHPDFPWQACQAIESAVRASNGRALILCTSYRLMEVYENKLKTIPGIHLLVQRSAPLPELVREFKTTPNAVLLGVSSLWTGVDIPGDALSLLVIDKIPFPQIKEPVIEALSEIRGRDAWSKVQVPRAWMKARQGVGRLIRGKTDRGVILWLDPRVVIKSYGRDLRETMPYMPRLTTYNELAEFLRA</sequence>
<dbReference type="Pfam" id="PF13307">
    <property type="entry name" value="Helicase_C_2"/>
    <property type="match status" value="1"/>
</dbReference>
<evidence type="ECO:0000256" key="3">
    <source>
        <dbReference type="ARBA" id="ARBA00022801"/>
    </source>
</evidence>
<dbReference type="Pfam" id="PF06733">
    <property type="entry name" value="DEAD_2"/>
    <property type="match status" value="1"/>
</dbReference>
<keyword evidence="9" id="KW-0413">Isomerase</keyword>
<dbReference type="EMBL" id="LCQD01000003">
    <property type="protein sequence ID" value="KKW13263.1"/>
    <property type="molecule type" value="Genomic_DNA"/>
</dbReference>
<dbReference type="GO" id="GO:0003677">
    <property type="term" value="F:DNA binding"/>
    <property type="evidence" value="ECO:0007669"/>
    <property type="project" value="UniProtKB-KW"/>
</dbReference>
<evidence type="ECO:0000256" key="10">
    <source>
        <dbReference type="ARBA" id="ARBA00038058"/>
    </source>
</evidence>
<keyword evidence="5" id="KW-0067">ATP-binding</keyword>
<dbReference type="GO" id="GO:0003678">
    <property type="term" value="F:DNA helicase activity"/>
    <property type="evidence" value="ECO:0007669"/>
    <property type="project" value="InterPro"/>
</dbReference>
<keyword evidence="1" id="KW-0479">Metal-binding</keyword>
<evidence type="ECO:0000313" key="13">
    <source>
        <dbReference type="Proteomes" id="UP000034588"/>
    </source>
</evidence>
<dbReference type="InterPro" id="IPR045028">
    <property type="entry name" value="DinG/Rad3-like"/>
</dbReference>
<dbReference type="PROSITE" id="PS51193">
    <property type="entry name" value="HELICASE_ATP_BIND_2"/>
    <property type="match status" value="1"/>
</dbReference>
<dbReference type="PANTHER" id="PTHR11472">
    <property type="entry name" value="DNA REPAIR DEAD HELICASE RAD3/XP-D SUBFAMILY MEMBER"/>
    <property type="match status" value="1"/>
</dbReference>
<protein>
    <submittedName>
        <fullName evidence="12">Helicase c2</fullName>
    </submittedName>
</protein>
<dbReference type="GO" id="GO:0006139">
    <property type="term" value="P:nucleobase-containing compound metabolic process"/>
    <property type="evidence" value="ECO:0007669"/>
    <property type="project" value="InterPro"/>
</dbReference>
<dbReference type="SUPFAM" id="SSF52540">
    <property type="entry name" value="P-loop containing nucleoside triphosphate hydrolases"/>
    <property type="match status" value="1"/>
</dbReference>
<dbReference type="InterPro" id="IPR014001">
    <property type="entry name" value="Helicase_ATP-bd"/>
</dbReference>
<dbReference type="InterPro" id="IPR006555">
    <property type="entry name" value="ATP-dep_Helicase_C"/>
</dbReference>
<proteinExistence type="inferred from homology"/>
<keyword evidence="3" id="KW-0378">Hydrolase</keyword>
<dbReference type="SMART" id="SM00487">
    <property type="entry name" value="DEXDc"/>
    <property type="match status" value="1"/>
</dbReference>
<organism evidence="12 13">
    <name type="scientific">Candidatus Gottesmanbacteria bacterium GW2011_GWB1_49_7</name>
    <dbReference type="NCBI Taxonomy" id="1618448"/>
    <lineage>
        <taxon>Bacteria</taxon>
        <taxon>Candidatus Gottesmaniibacteriota</taxon>
    </lineage>
</organism>
<evidence type="ECO:0000256" key="2">
    <source>
        <dbReference type="ARBA" id="ARBA00022741"/>
    </source>
</evidence>
<dbReference type="PATRIC" id="fig|1618448.3.peg.220"/>
<keyword evidence="7" id="KW-0411">Iron-sulfur</keyword>
<dbReference type="InterPro" id="IPR027417">
    <property type="entry name" value="P-loop_NTPase"/>
</dbReference>
<dbReference type="GO" id="GO:0016818">
    <property type="term" value="F:hydrolase activity, acting on acid anhydrides, in phosphorus-containing anhydrides"/>
    <property type="evidence" value="ECO:0007669"/>
    <property type="project" value="InterPro"/>
</dbReference>
<dbReference type="GO" id="GO:0051536">
    <property type="term" value="F:iron-sulfur cluster binding"/>
    <property type="evidence" value="ECO:0007669"/>
    <property type="project" value="UniProtKB-KW"/>
</dbReference>
<dbReference type="PANTHER" id="PTHR11472:SF34">
    <property type="entry name" value="REGULATOR OF TELOMERE ELONGATION HELICASE 1"/>
    <property type="match status" value="1"/>
</dbReference>
<dbReference type="InterPro" id="IPR010614">
    <property type="entry name" value="RAD3-like_helicase_DEAD"/>
</dbReference>
<evidence type="ECO:0000256" key="4">
    <source>
        <dbReference type="ARBA" id="ARBA00022806"/>
    </source>
</evidence>
<evidence type="ECO:0000259" key="11">
    <source>
        <dbReference type="PROSITE" id="PS51193"/>
    </source>
</evidence>
<comment type="similarity">
    <text evidence="10">Belongs to the helicase family. DinG subfamily.</text>
</comment>
<dbReference type="Proteomes" id="UP000034588">
    <property type="component" value="Unassembled WGS sequence"/>
</dbReference>
<dbReference type="GO" id="GO:0046872">
    <property type="term" value="F:metal ion binding"/>
    <property type="evidence" value="ECO:0007669"/>
    <property type="project" value="UniProtKB-KW"/>
</dbReference>
<reference evidence="12 13" key="1">
    <citation type="journal article" date="2015" name="Nature">
        <title>rRNA introns, odd ribosomes, and small enigmatic genomes across a large radiation of phyla.</title>
        <authorList>
            <person name="Brown C.T."/>
            <person name="Hug L.A."/>
            <person name="Thomas B.C."/>
            <person name="Sharon I."/>
            <person name="Castelle C.J."/>
            <person name="Singh A."/>
            <person name="Wilkins M.J."/>
            <person name="Williams K.H."/>
            <person name="Banfield J.F."/>
        </authorList>
    </citation>
    <scope>NUCLEOTIDE SEQUENCE [LARGE SCALE GENOMIC DNA]</scope>
</reference>
<feature type="domain" description="Helicase ATP-binding" evidence="11">
    <location>
        <begin position="18"/>
        <end position="335"/>
    </location>
</feature>
<dbReference type="AlphaFoldDB" id="A0A0G1W3I5"/>
<evidence type="ECO:0000256" key="9">
    <source>
        <dbReference type="ARBA" id="ARBA00023235"/>
    </source>
</evidence>
<dbReference type="SMART" id="SM00491">
    <property type="entry name" value="HELICc2"/>
    <property type="match status" value="1"/>
</dbReference>
<comment type="caution">
    <text evidence="12">The sequence shown here is derived from an EMBL/GenBank/DDBJ whole genome shotgun (WGS) entry which is preliminary data.</text>
</comment>
<keyword evidence="6" id="KW-0408">Iron</keyword>
<keyword evidence="4 12" id="KW-0347">Helicase</keyword>
<evidence type="ECO:0000313" key="12">
    <source>
        <dbReference type="EMBL" id="KKW13263.1"/>
    </source>
</evidence>
<accession>A0A0G1W3I5</accession>
<evidence type="ECO:0000256" key="6">
    <source>
        <dbReference type="ARBA" id="ARBA00023004"/>
    </source>
</evidence>
<gene>
    <name evidence="12" type="ORF">UY48_C0003G0085</name>
</gene>
<dbReference type="GO" id="GO:0005524">
    <property type="term" value="F:ATP binding"/>
    <property type="evidence" value="ECO:0007669"/>
    <property type="project" value="UniProtKB-KW"/>
</dbReference>
<evidence type="ECO:0000256" key="8">
    <source>
        <dbReference type="ARBA" id="ARBA00023125"/>
    </source>
</evidence>
<name>A0A0G1W3I5_9BACT</name>
<keyword evidence="2" id="KW-0547">Nucleotide-binding</keyword>
<evidence type="ECO:0000256" key="1">
    <source>
        <dbReference type="ARBA" id="ARBA00022723"/>
    </source>
</evidence>
<dbReference type="Gene3D" id="3.40.50.300">
    <property type="entry name" value="P-loop containing nucleotide triphosphate hydrolases"/>
    <property type="match status" value="2"/>
</dbReference>
<dbReference type="InterPro" id="IPR014013">
    <property type="entry name" value="Helic_SF1/SF2_ATP-bd_DinG/Rad3"/>
</dbReference>